<gene>
    <name evidence="2" type="ORF">S01H1_63997</name>
</gene>
<proteinExistence type="predicted"/>
<dbReference type="EMBL" id="BARS01042156">
    <property type="protein sequence ID" value="GAG39908.1"/>
    <property type="molecule type" value="Genomic_DNA"/>
</dbReference>
<feature type="region of interest" description="Disordered" evidence="1">
    <location>
        <begin position="143"/>
        <end position="167"/>
    </location>
</feature>
<dbReference type="AlphaFoldDB" id="X0XTD2"/>
<feature type="compositionally biased region" description="Low complexity" evidence="1">
    <location>
        <begin position="148"/>
        <end position="167"/>
    </location>
</feature>
<evidence type="ECO:0000313" key="2">
    <source>
        <dbReference type="EMBL" id="GAG39908.1"/>
    </source>
</evidence>
<comment type="caution">
    <text evidence="2">The sequence shown here is derived from an EMBL/GenBank/DDBJ whole genome shotgun (WGS) entry which is preliminary data.</text>
</comment>
<accession>X0XTD2</accession>
<sequence length="167" mass="18523">IEDAVLDYDMANNTILALDRGEKPPMSDVEDHKYMIKRLTNRMKKPDFVLLTDQIKQTYQERLNIHNTFLISQQQEAEQAKAGFIPTGGGLVGVDVYVPGPDGKSKRARLPNQSIDWLIKKLGAQGIKAEEVDELPLSAQASIGKGMAQQQQAQPQQEASVAQLPVR</sequence>
<evidence type="ECO:0000256" key="1">
    <source>
        <dbReference type="SAM" id="MobiDB-lite"/>
    </source>
</evidence>
<feature type="non-terminal residue" evidence="2">
    <location>
        <position position="1"/>
    </location>
</feature>
<name>X0XTD2_9ZZZZ</name>
<reference evidence="2" key="1">
    <citation type="journal article" date="2014" name="Front. Microbiol.">
        <title>High frequency of phylogenetically diverse reductive dehalogenase-homologous genes in deep subseafloor sedimentary metagenomes.</title>
        <authorList>
            <person name="Kawai M."/>
            <person name="Futagami T."/>
            <person name="Toyoda A."/>
            <person name="Takaki Y."/>
            <person name="Nishi S."/>
            <person name="Hori S."/>
            <person name="Arai W."/>
            <person name="Tsubouchi T."/>
            <person name="Morono Y."/>
            <person name="Uchiyama I."/>
            <person name="Ito T."/>
            <person name="Fujiyama A."/>
            <person name="Inagaki F."/>
            <person name="Takami H."/>
        </authorList>
    </citation>
    <scope>NUCLEOTIDE SEQUENCE</scope>
    <source>
        <strain evidence="2">Expedition CK06-06</strain>
    </source>
</reference>
<organism evidence="2">
    <name type="scientific">marine sediment metagenome</name>
    <dbReference type="NCBI Taxonomy" id="412755"/>
    <lineage>
        <taxon>unclassified sequences</taxon>
        <taxon>metagenomes</taxon>
        <taxon>ecological metagenomes</taxon>
    </lineage>
</organism>
<protein>
    <submittedName>
        <fullName evidence="2">Uncharacterized protein</fullName>
    </submittedName>
</protein>